<evidence type="ECO:0000256" key="3">
    <source>
        <dbReference type="ARBA" id="ARBA00022741"/>
    </source>
</evidence>
<keyword evidence="5" id="KW-0029">Amino-acid transport</keyword>
<dbReference type="InterPro" id="IPR052156">
    <property type="entry name" value="BCAA_Transport_ATP-bd_LivF"/>
</dbReference>
<evidence type="ECO:0000313" key="8">
    <source>
        <dbReference type="Proteomes" id="UP001500571"/>
    </source>
</evidence>
<dbReference type="Gene3D" id="3.40.50.300">
    <property type="entry name" value="P-loop containing nucleotide triphosphate hydrolases"/>
    <property type="match status" value="1"/>
</dbReference>
<dbReference type="PROSITE" id="PS00211">
    <property type="entry name" value="ABC_TRANSPORTER_1"/>
    <property type="match status" value="1"/>
</dbReference>
<evidence type="ECO:0000256" key="5">
    <source>
        <dbReference type="ARBA" id="ARBA00022970"/>
    </source>
</evidence>
<dbReference type="InterPro" id="IPR017871">
    <property type="entry name" value="ABC_transporter-like_CS"/>
</dbReference>
<dbReference type="PANTHER" id="PTHR43820">
    <property type="entry name" value="HIGH-AFFINITY BRANCHED-CHAIN AMINO ACID TRANSPORT ATP-BINDING PROTEIN LIVF"/>
    <property type="match status" value="1"/>
</dbReference>
<organism evidence="7 8">
    <name type="scientific">Nocardioides panacihumi</name>
    <dbReference type="NCBI Taxonomy" id="400774"/>
    <lineage>
        <taxon>Bacteria</taxon>
        <taxon>Bacillati</taxon>
        <taxon>Actinomycetota</taxon>
        <taxon>Actinomycetes</taxon>
        <taxon>Propionibacteriales</taxon>
        <taxon>Nocardioidaceae</taxon>
        <taxon>Nocardioides</taxon>
    </lineage>
</organism>
<evidence type="ECO:0000256" key="1">
    <source>
        <dbReference type="ARBA" id="ARBA00005417"/>
    </source>
</evidence>
<dbReference type="Pfam" id="PF00005">
    <property type="entry name" value="ABC_tran"/>
    <property type="match status" value="1"/>
</dbReference>
<sequence>MSEQDTFSEAEKAPESDAVLEVRGLSAGYGAVTVVRDLDISLRGGEVLAILGPNGAGKTTVMATLAGLLPRLDGEVLVGGKVLPSARPGAANKAGLVLVADDRALFTGLSVKENIQIAHKAGGPDLDATMELFPALKKRLKVSAGAISGGEQQMLAVARALVQRPRVLLIDEMSMGLAPVIVEELLPIVRRIADDTGAVVVLVEQHVHLALEVADEAMVIVHGDVRLTGSATNLAAHPERLEAAYLGETAPV</sequence>
<dbReference type="InterPro" id="IPR003593">
    <property type="entry name" value="AAA+_ATPase"/>
</dbReference>
<keyword evidence="2" id="KW-0813">Transport</keyword>
<dbReference type="GO" id="GO:0005524">
    <property type="term" value="F:ATP binding"/>
    <property type="evidence" value="ECO:0007669"/>
    <property type="project" value="UniProtKB-KW"/>
</dbReference>
<dbReference type="PANTHER" id="PTHR43820:SF4">
    <property type="entry name" value="HIGH-AFFINITY BRANCHED-CHAIN AMINO ACID TRANSPORT ATP-BINDING PROTEIN LIVF"/>
    <property type="match status" value="1"/>
</dbReference>
<dbReference type="RefSeq" id="WP_344046868.1">
    <property type="nucleotide sequence ID" value="NZ_BAAAPB010000004.1"/>
</dbReference>
<reference evidence="7 8" key="1">
    <citation type="journal article" date="2019" name="Int. J. Syst. Evol. Microbiol.">
        <title>The Global Catalogue of Microorganisms (GCM) 10K type strain sequencing project: providing services to taxonomists for standard genome sequencing and annotation.</title>
        <authorList>
            <consortium name="The Broad Institute Genomics Platform"/>
            <consortium name="The Broad Institute Genome Sequencing Center for Infectious Disease"/>
            <person name="Wu L."/>
            <person name="Ma J."/>
        </authorList>
    </citation>
    <scope>NUCLEOTIDE SEQUENCE [LARGE SCALE GENOMIC DNA]</scope>
    <source>
        <strain evidence="7 8">JCM 15309</strain>
    </source>
</reference>
<dbReference type="SMART" id="SM00382">
    <property type="entry name" value="AAA"/>
    <property type="match status" value="1"/>
</dbReference>
<keyword evidence="3" id="KW-0547">Nucleotide-binding</keyword>
<evidence type="ECO:0000313" key="7">
    <source>
        <dbReference type="EMBL" id="GAA1970520.1"/>
    </source>
</evidence>
<gene>
    <name evidence="7" type="ORF">GCM10009798_34100</name>
</gene>
<evidence type="ECO:0000259" key="6">
    <source>
        <dbReference type="PROSITE" id="PS50893"/>
    </source>
</evidence>
<dbReference type="CDD" id="cd03224">
    <property type="entry name" value="ABC_TM1139_LivF_branched"/>
    <property type="match status" value="1"/>
</dbReference>
<dbReference type="Proteomes" id="UP001500571">
    <property type="component" value="Unassembled WGS sequence"/>
</dbReference>
<feature type="domain" description="ABC transporter" evidence="6">
    <location>
        <begin position="20"/>
        <end position="247"/>
    </location>
</feature>
<keyword evidence="8" id="KW-1185">Reference proteome</keyword>
<comment type="similarity">
    <text evidence="1">Belongs to the ABC transporter superfamily.</text>
</comment>
<name>A0ABN2RKT6_9ACTN</name>
<accession>A0ABN2RKT6</accession>
<dbReference type="InterPro" id="IPR027417">
    <property type="entry name" value="P-loop_NTPase"/>
</dbReference>
<dbReference type="InterPro" id="IPR003439">
    <property type="entry name" value="ABC_transporter-like_ATP-bd"/>
</dbReference>
<dbReference type="SUPFAM" id="SSF52540">
    <property type="entry name" value="P-loop containing nucleoside triphosphate hydrolases"/>
    <property type="match status" value="1"/>
</dbReference>
<keyword evidence="4 7" id="KW-0067">ATP-binding</keyword>
<protein>
    <submittedName>
        <fullName evidence="7">ABC transporter ATP-binding protein</fullName>
    </submittedName>
</protein>
<evidence type="ECO:0000256" key="4">
    <source>
        <dbReference type="ARBA" id="ARBA00022840"/>
    </source>
</evidence>
<dbReference type="PROSITE" id="PS50893">
    <property type="entry name" value="ABC_TRANSPORTER_2"/>
    <property type="match status" value="1"/>
</dbReference>
<proteinExistence type="inferred from homology"/>
<comment type="caution">
    <text evidence="7">The sequence shown here is derived from an EMBL/GenBank/DDBJ whole genome shotgun (WGS) entry which is preliminary data.</text>
</comment>
<evidence type="ECO:0000256" key="2">
    <source>
        <dbReference type="ARBA" id="ARBA00022448"/>
    </source>
</evidence>
<dbReference type="EMBL" id="BAAAPB010000004">
    <property type="protein sequence ID" value="GAA1970520.1"/>
    <property type="molecule type" value="Genomic_DNA"/>
</dbReference>